<feature type="transmembrane region" description="Helical" evidence="3">
    <location>
        <begin position="28"/>
        <end position="46"/>
    </location>
</feature>
<feature type="domain" description="Tyrosine-protein kinase G-rich" evidence="4">
    <location>
        <begin position="434"/>
        <end position="511"/>
    </location>
</feature>
<dbReference type="PANTHER" id="PTHR32309">
    <property type="entry name" value="TYROSINE-PROTEIN KINASE"/>
    <property type="match status" value="1"/>
</dbReference>
<keyword evidence="2" id="KW-0067">ATP-binding</keyword>
<keyword evidence="3" id="KW-0472">Membrane</keyword>
<organism evidence="5 6">
    <name type="scientific">Pseudopedobacter saltans (strain ATCC 51119 / DSM 12145 / JCM 21818 / CCUG 39354 / LMG 10337 / NBRC 100064 / NCIMB 13643)</name>
    <name type="common">Pedobacter saltans</name>
    <dbReference type="NCBI Taxonomy" id="762903"/>
    <lineage>
        <taxon>Bacteria</taxon>
        <taxon>Pseudomonadati</taxon>
        <taxon>Bacteroidota</taxon>
        <taxon>Sphingobacteriia</taxon>
        <taxon>Sphingobacteriales</taxon>
        <taxon>Sphingobacteriaceae</taxon>
        <taxon>Pseudopedobacter</taxon>
    </lineage>
</organism>
<dbReference type="KEGG" id="psn:Pedsa_0812"/>
<dbReference type="NCBIfam" id="TIGR01007">
    <property type="entry name" value="eps_fam"/>
    <property type="match status" value="1"/>
</dbReference>
<keyword evidence="3" id="KW-1133">Transmembrane helix</keyword>
<feature type="transmembrane region" description="Helical" evidence="3">
    <location>
        <begin position="491"/>
        <end position="510"/>
    </location>
</feature>
<dbReference type="HOGENOM" id="CLU_009912_6_0_10"/>
<dbReference type="InterPro" id="IPR027417">
    <property type="entry name" value="P-loop_NTPase"/>
</dbReference>
<gene>
    <name evidence="5" type="ordered locus">Pedsa_0812</name>
</gene>
<dbReference type="InterPro" id="IPR005702">
    <property type="entry name" value="Wzc-like_C"/>
</dbReference>
<dbReference type="SUPFAM" id="SSF52540">
    <property type="entry name" value="P-loop containing nucleoside triphosphate hydrolases"/>
    <property type="match status" value="1"/>
</dbReference>
<keyword evidence="6" id="KW-1185">Reference proteome</keyword>
<dbReference type="eggNOG" id="COG0489">
    <property type="taxonomic scope" value="Bacteria"/>
</dbReference>
<dbReference type="RefSeq" id="WP_013631884.1">
    <property type="nucleotide sequence ID" value="NC_015177.1"/>
</dbReference>
<dbReference type="GO" id="GO:0005886">
    <property type="term" value="C:plasma membrane"/>
    <property type="evidence" value="ECO:0007669"/>
    <property type="project" value="TreeGrafter"/>
</dbReference>
<keyword evidence="3" id="KW-0812">Transmembrane</keyword>
<dbReference type="OrthoDB" id="9794577at2"/>
<sequence>MNSNKQESLENNDNIAEKIKGYLKHWPFFALALVVSITVAYLYILYTVPEYKITSTLLIQDDEKGDGLLKGTAFSDLNMFRMSKTVDNEMEVLRSRDLIYKVLSKLGMDVELTKKDRFKDKILYGKNSPIKIIPYKLDNNTYSKEFKLSIDIKNDSMFSITDKDRESTYKFDELVTGKGYQFKVVKAPAFKTNYPKIDLRFKDLYVLSEYYSLGGITVLPVIKDANTVLITLYDPVPQRGMDILNELITAYNQENLDSKNITAKNTIAFIDKRLKYLISDLTGVEQDVERYKQMNRVTEINTDAQVNLQNSGNYDQQLASSRTQLDLINSVEDYLTQSDTRNEQVPNALGIRDGMLTNLTDKYNELLIEKQRLLRTNRAGNPLVVSVDEQLAALKQNILETLRNVRKGISLERGNLLAKSSKYESMIRNVPVIERGLLERSREQSVKQNLYHYLLQKREETALSLSATVPTSKVISKPAYQTNPAKPKTTLIYLSAILIGFILPVSVIYGRGRLNNKVNYISDIQIPSGMKVLGELTHKDDNNTIVVKKGSRTTISELFRYIRYNLKHLDDHGNSQVLLITSTTKGEGKTFFTTNLGITLSMVDKRVIILEFDLRKPDLLKGINLEQKKGITDYLENNNVDIDHLIRPSTVSPGLFVMGCGKIPQDPSELLMNPKLDELFAELRKRFDYVIVDTSPVGHVADAFSLAKYTDSSIYLIRYNYTDKDQLAVLEDISSTNKLKNMMLVFNDAKKDHKHAYSYGGYAYTGS</sequence>
<dbReference type="Gene3D" id="3.40.50.300">
    <property type="entry name" value="P-loop containing nucleotide triphosphate hydrolases"/>
    <property type="match status" value="1"/>
</dbReference>
<dbReference type="AlphaFoldDB" id="F0S9M8"/>
<evidence type="ECO:0000313" key="6">
    <source>
        <dbReference type="Proteomes" id="UP000000310"/>
    </source>
</evidence>
<dbReference type="InterPro" id="IPR032807">
    <property type="entry name" value="GNVR"/>
</dbReference>
<dbReference type="InterPro" id="IPR050445">
    <property type="entry name" value="Bact_polysacc_biosynth/exp"/>
</dbReference>
<dbReference type="GO" id="GO:0004713">
    <property type="term" value="F:protein tyrosine kinase activity"/>
    <property type="evidence" value="ECO:0007669"/>
    <property type="project" value="TreeGrafter"/>
</dbReference>
<evidence type="ECO:0000256" key="3">
    <source>
        <dbReference type="SAM" id="Phobius"/>
    </source>
</evidence>
<dbReference type="eggNOG" id="COG3206">
    <property type="taxonomic scope" value="Bacteria"/>
</dbReference>
<protein>
    <submittedName>
        <fullName evidence="5">Capsular exopolysaccharide family</fullName>
    </submittedName>
</protein>
<reference evidence="6" key="2">
    <citation type="submission" date="2011-02" db="EMBL/GenBank/DDBJ databases">
        <title>The complete genome of Pedobacter saltans DSM 12145.</title>
        <authorList>
            <consortium name="US DOE Joint Genome Institute (JGI-PGF)"/>
            <person name="Lucas S."/>
            <person name="Copeland A."/>
            <person name="Lapidus A."/>
            <person name="Bruce D."/>
            <person name="Goodwin L."/>
            <person name="Pitluck S."/>
            <person name="Kyrpides N."/>
            <person name="Mavromatis K."/>
            <person name="Pagani I."/>
            <person name="Ivanova N."/>
            <person name="Ovchinnikova G."/>
            <person name="Lu M."/>
            <person name="Detter J.C."/>
            <person name="Han C."/>
            <person name="Land M."/>
            <person name="Hauser L."/>
            <person name="Markowitz V."/>
            <person name="Cheng J.-F."/>
            <person name="Hugenholtz P."/>
            <person name="Woyke T."/>
            <person name="Wu D."/>
            <person name="Tindall B."/>
            <person name="Pomrenke H.G."/>
            <person name="Brambilla E."/>
            <person name="Klenk H.-P."/>
            <person name="Eisen J.A."/>
        </authorList>
    </citation>
    <scope>NUCLEOTIDE SEQUENCE [LARGE SCALE GENOMIC DNA]</scope>
    <source>
        <strain evidence="6">ATCC 51119 / DSM 12145 / JCM 21818 / LMG 10337 / NBRC 100064 / NCIMB 13643</strain>
    </source>
</reference>
<evidence type="ECO:0000259" key="4">
    <source>
        <dbReference type="Pfam" id="PF13807"/>
    </source>
</evidence>
<evidence type="ECO:0000256" key="2">
    <source>
        <dbReference type="ARBA" id="ARBA00022840"/>
    </source>
</evidence>
<evidence type="ECO:0000256" key="1">
    <source>
        <dbReference type="ARBA" id="ARBA00022741"/>
    </source>
</evidence>
<dbReference type="Proteomes" id="UP000000310">
    <property type="component" value="Chromosome"/>
</dbReference>
<dbReference type="EMBL" id="CP002545">
    <property type="protein sequence ID" value="ADY51384.1"/>
    <property type="molecule type" value="Genomic_DNA"/>
</dbReference>
<proteinExistence type="predicted"/>
<dbReference type="GO" id="GO:0005524">
    <property type="term" value="F:ATP binding"/>
    <property type="evidence" value="ECO:0007669"/>
    <property type="project" value="UniProtKB-KW"/>
</dbReference>
<accession>F0S9M8</accession>
<dbReference type="STRING" id="762903.Pedsa_0812"/>
<reference evidence="5 6" key="1">
    <citation type="journal article" date="2011" name="Stand. Genomic Sci.">
        <title>Complete genome sequence of the gliding, heparinolytic Pedobacter saltans type strain (113).</title>
        <authorList>
            <person name="Liolios K."/>
            <person name="Sikorski J."/>
            <person name="Lu M."/>
            <person name="Nolan M."/>
            <person name="Lapidus A."/>
            <person name="Lucas S."/>
            <person name="Hammon N."/>
            <person name="Deshpande S."/>
            <person name="Cheng J.F."/>
            <person name="Tapia R."/>
            <person name="Han C."/>
            <person name="Goodwin L."/>
            <person name="Pitluck S."/>
            <person name="Huntemann M."/>
            <person name="Ivanova N."/>
            <person name="Pagani I."/>
            <person name="Mavromatis K."/>
            <person name="Ovchinikova G."/>
            <person name="Pati A."/>
            <person name="Chen A."/>
            <person name="Palaniappan K."/>
            <person name="Land M."/>
            <person name="Hauser L."/>
            <person name="Brambilla E.M."/>
            <person name="Kotsyurbenko O."/>
            <person name="Rohde M."/>
            <person name="Tindall B.J."/>
            <person name="Abt B."/>
            <person name="Goker M."/>
            <person name="Detter J.C."/>
            <person name="Woyke T."/>
            <person name="Bristow J."/>
            <person name="Eisen J.A."/>
            <person name="Markowitz V."/>
            <person name="Hugenholtz P."/>
            <person name="Klenk H.P."/>
            <person name="Kyrpides N.C."/>
        </authorList>
    </citation>
    <scope>NUCLEOTIDE SEQUENCE [LARGE SCALE GENOMIC DNA]</scope>
    <source>
        <strain evidence="6">ATCC 51119 / DSM 12145 / JCM 21818 / LMG 10337 / NBRC 100064 / NCIMB 13643</strain>
    </source>
</reference>
<evidence type="ECO:0000313" key="5">
    <source>
        <dbReference type="EMBL" id="ADY51384.1"/>
    </source>
</evidence>
<dbReference type="PANTHER" id="PTHR32309:SF13">
    <property type="entry name" value="FERRIC ENTEROBACTIN TRANSPORT PROTEIN FEPE"/>
    <property type="match status" value="1"/>
</dbReference>
<name>F0S9M8_PSESL</name>
<dbReference type="Pfam" id="PF13807">
    <property type="entry name" value="GNVR"/>
    <property type="match status" value="1"/>
</dbReference>
<dbReference type="CDD" id="cd05387">
    <property type="entry name" value="BY-kinase"/>
    <property type="match status" value="1"/>
</dbReference>
<keyword evidence="1" id="KW-0547">Nucleotide-binding</keyword>